<dbReference type="InterPro" id="IPR014710">
    <property type="entry name" value="RmlC-like_jellyroll"/>
</dbReference>
<dbReference type="InterPro" id="IPR036282">
    <property type="entry name" value="Glutathione-S-Trfase_C_sf"/>
</dbReference>
<protein>
    <submittedName>
        <fullName evidence="5">Cyclic nucleotide-binding domain-containing protein</fullName>
    </submittedName>
</protein>
<dbReference type="SUPFAM" id="SSF51206">
    <property type="entry name" value="cAMP-binding domain-like"/>
    <property type="match status" value="1"/>
</dbReference>
<dbReference type="Gene3D" id="1.20.1050.10">
    <property type="match status" value="1"/>
</dbReference>
<evidence type="ECO:0000259" key="4">
    <source>
        <dbReference type="PROSITE" id="PS50405"/>
    </source>
</evidence>
<dbReference type="PROSITE" id="PS50206">
    <property type="entry name" value="RHODANESE_3"/>
    <property type="match status" value="1"/>
</dbReference>
<organism evidence="5">
    <name type="scientific">Leucothrix mucor</name>
    <dbReference type="NCBI Taxonomy" id="45248"/>
    <lineage>
        <taxon>Bacteria</taxon>
        <taxon>Pseudomonadati</taxon>
        <taxon>Pseudomonadota</taxon>
        <taxon>Gammaproteobacteria</taxon>
        <taxon>Thiotrichales</taxon>
        <taxon>Thiotrichaceae</taxon>
        <taxon>Leucothrix</taxon>
    </lineage>
</organism>
<dbReference type="PANTHER" id="PTHR43968:SF6">
    <property type="entry name" value="GLUTATHIONE S-TRANSFERASE OMEGA"/>
    <property type="match status" value="1"/>
</dbReference>
<dbReference type="InterPro" id="IPR018490">
    <property type="entry name" value="cNMP-bd_dom_sf"/>
</dbReference>
<dbReference type="Pfam" id="PF00027">
    <property type="entry name" value="cNMP_binding"/>
    <property type="match status" value="1"/>
</dbReference>
<dbReference type="InterPro" id="IPR001763">
    <property type="entry name" value="Rhodanese-like_dom"/>
</dbReference>
<dbReference type="CDD" id="cd00158">
    <property type="entry name" value="RHOD"/>
    <property type="match status" value="1"/>
</dbReference>
<dbReference type="GO" id="GO:0005737">
    <property type="term" value="C:cytoplasm"/>
    <property type="evidence" value="ECO:0007669"/>
    <property type="project" value="TreeGrafter"/>
</dbReference>
<dbReference type="InterPro" id="IPR000595">
    <property type="entry name" value="cNMP-bd_dom"/>
</dbReference>
<accession>A0A7V2T1J6</accession>
<feature type="domain" description="Rhodanese" evidence="2">
    <location>
        <begin position="262"/>
        <end position="346"/>
    </location>
</feature>
<evidence type="ECO:0000313" key="5">
    <source>
        <dbReference type="EMBL" id="HFC92980.1"/>
    </source>
</evidence>
<dbReference type="CDD" id="cd00038">
    <property type="entry name" value="CAP_ED"/>
    <property type="match status" value="1"/>
</dbReference>
<comment type="caution">
    <text evidence="5">The sequence shown here is derived from an EMBL/GenBank/DDBJ whole genome shotgun (WGS) entry which is preliminary data.</text>
</comment>
<dbReference type="Gene3D" id="3.40.30.10">
    <property type="entry name" value="Glutaredoxin"/>
    <property type="match status" value="1"/>
</dbReference>
<dbReference type="InterPro" id="IPR040079">
    <property type="entry name" value="Glutathione_S-Trfase"/>
</dbReference>
<evidence type="ECO:0000259" key="3">
    <source>
        <dbReference type="PROSITE" id="PS50404"/>
    </source>
</evidence>
<dbReference type="InterPro" id="IPR050983">
    <property type="entry name" value="GST_Omega/HSP26"/>
</dbReference>
<dbReference type="AlphaFoldDB" id="A0A7V2T1J6"/>
<dbReference type="PROSITE" id="PS50404">
    <property type="entry name" value="GST_NTER"/>
    <property type="match status" value="1"/>
</dbReference>
<proteinExistence type="predicted"/>
<dbReference type="SMART" id="SM00450">
    <property type="entry name" value="RHOD"/>
    <property type="match status" value="1"/>
</dbReference>
<evidence type="ECO:0000259" key="1">
    <source>
        <dbReference type="PROSITE" id="PS50042"/>
    </source>
</evidence>
<reference evidence="5" key="1">
    <citation type="journal article" date="2020" name="mSystems">
        <title>Genome- and Community-Level Interaction Insights into Carbon Utilization and Element Cycling Functions of Hydrothermarchaeota in Hydrothermal Sediment.</title>
        <authorList>
            <person name="Zhou Z."/>
            <person name="Liu Y."/>
            <person name="Xu W."/>
            <person name="Pan J."/>
            <person name="Luo Z.H."/>
            <person name="Li M."/>
        </authorList>
    </citation>
    <scope>NUCLEOTIDE SEQUENCE [LARGE SCALE GENOMIC DNA]</scope>
    <source>
        <strain evidence="5">HyVt-493</strain>
    </source>
</reference>
<dbReference type="InterPro" id="IPR004045">
    <property type="entry name" value="Glutathione_S-Trfase_N"/>
</dbReference>
<dbReference type="Gene3D" id="3.40.250.10">
    <property type="entry name" value="Rhodanese-like domain"/>
    <property type="match status" value="1"/>
</dbReference>
<dbReference type="InterPro" id="IPR036873">
    <property type="entry name" value="Rhodanese-like_dom_sf"/>
</dbReference>
<sequence length="571" mass="63561">MNRKNRILAFLANHYDPFTRFTFDMLKGAGDALRIFDVKAGETFSIRSSGAQNDSIFVIEGSAYFSNIERDMQVVAAGQIGSQPILFTDKIDITTDTSATVCHVDTALIDEYLSLKDISDSSSNSDTDSIERLMFLKSTRAFHDLPVNAVEEAAKRCEQITVAKDDLIIKQDTRADAFYILLEGQAEVWREELEDDEPQMVALLGQGDTFGEEALITGGARNASIKMISDGSLLKLSKEDFDQLVSGPGLRAVSPEVAKIMADNGVEIIDVRFEEEYEQSFIPGSVLIPLPDLRNHIASLDKDKEYLILCAVGLRSAAATLILRQQGIKAILIEGGIKAWPFDTAKTMDLELIMFDFCPFAQRGAISLKHNDIAHKLTYLDPDNLPDWFEDVSPFGKVPILRVDGKTTIFESSVINELIASISSKEMLPADPIERSLCRSWIEFGSTMLGQLTGMISAADEAAYTDIHASFLENLQRLEVQMENRGPLFAGELFTLVDSTYAPLFMRMEYLNQRMDLYQATDYPKVTAWAQQLRELDSVKNSLPSSFDAIYQQFIQRRGSDGYLMNALGVG</sequence>
<dbReference type="SFLD" id="SFLDS00019">
    <property type="entry name" value="Glutathione_Transferase_(cytos"/>
    <property type="match status" value="1"/>
</dbReference>
<dbReference type="SMART" id="SM00100">
    <property type="entry name" value="cNMP"/>
    <property type="match status" value="1"/>
</dbReference>
<dbReference type="PANTHER" id="PTHR43968">
    <property type="match status" value="1"/>
</dbReference>
<feature type="domain" description="GST C-terminal" evidence="4">
    <location>
        <begin position="431"/>
        <end position="554"/>
    </location>
</feature>
<dbReference type="InterPro" id="IPR010987">
    <property type="entry name" value="Glutathione-S-Trfase_C-like"/>
</dbReference>
<gene>
    <name evidence="5" type="ORF">ENJ51_09230</name>
</gene>
<dbReference type="Pfam" id="PF13409">
    <property type="entry name" value="GST_N_2"/>
    <property type="match status" value="1"/>
</dbReference>
<feature type="domain" description="GST N-terminal" evidence="3">
    <location>
        <begin position="348"/>
        <end position="427"/>
    </location>
</feature>
<dbReference type="Proteomes" id="UP000885750">
    <property type="component" value="Unassembled WGS sequence"/>
</dbReference>
<feature type="domain" description="Cyclic nucleotide-binding" evidence="1">
    <location>
        <begin position="141"/>
        <end position="245"/>
    </location>
</feature>
<dbReference type="PROSITE" id="PS50042">
    <property type="entry name" value="CNMP_BINDING_3"/>
    <property type="match status" value="1"/>
</dbReference>
<dbReference type="SUPFAM" id="SSF52833">
    <property type="entry name" value="Thioredoxin-like"/>
    <property type="match status" value="1"/>
</dbReference>
<dbReference type="SUPFAM" id="SSF47616">
    <property type="entry name" value="GST C-terminal domain-like"/>
    <property type="match status" value="1"/>
</dbReference>
<name>A0A7V2T1J6_LEUMU</name>
<dbReference type="Gene3D" id="2.60.120.10">
    <property type="entry name" value="Jelly Rolls"/>
    <property type="match status" value="1"/>
</dbReference>
<evidence type="ECO:0000259" key="2">
    <source>
        <dbReference type="PROSITE" id="PS50206"/>
    </source>
</evidence>
<dbReference type="InterPro" id="IPR036249">
    <property type="entry name" value="Thioredoxin-like_sf"/>
</dbReference>
<dbReference type="SFLD" id="SFLDG00358">
    <property type="entry name" value="Main_(cytGST)"/>
    <property type="match status" value="1"/>
</dbReference>
<dbReference type="SUPFAM" id="SSF52821">
    <property type="entry name" value="Rhodanese/Cell cycle control phosphatase"/>
    <property type="match status" value="1"/>
</dbReference>
<dbReference type="EMBL" id="DRMS01000343">
    <property type="protein sequence ID" value="HFC92980.1"/>
    <property type="molecule type" value="Genomic_DNA"/>
</dbReference>
<dbReference type="Pfam" id="PF00581">
    <property type="entry name" value="Rhodanese"/>
    <property type="match status" value="1"/>
</dbReference>
<dbReference type="PROSITE" id="PS50405">
    <property type="entry name" value="GST_CTER"/>
    <property type="match status" value="1"/>
</dbReference>